<dbReference type="CDD" id="cd02503">
    <property type="entry name" value="MobA"/>
    <property type="match status" value="1"/>
</dbReference>
<evidence type="ECO:0000256" key="3">
    <source>
        <dbReference type="ARBA" id="ARBA00023150"/>
    </source>
</evidence>
<dbReference type="HAMAP" id="MF_00316">
    <property type="entry name" value="MobA"/>
    <property type="match status" value="1"/>
</dbReference>
<feature type="binding site" evidence="5">
    <location>
        <begin position="12"/>
        <end position="14"/>
    </location>
    <ligand>
        <name>GTP</name>
        <dbReference type="ChEBI" id="CHEBI:37565"/>
    </ligand>
</feature>
<evidence type="ECO:0000259" key="6">
    <source>
        <dbReference type="Pfam" id="PF12804"/>
    </source>
</evidence>
<dbReference type="PANTHER" id="PTHR30592">
    <property type="entry name" value="FORMATE DEHYDROGENASE"/>
    <property type="match status" value="1"/>
</dbReference>
<comment type="caution">
    <text evidence="7">The sequence shown here is derived from an EMBL/GenBank/DDBJ whole genome shotgun (WGS) entry which is preliminary data.</text>
</comment>
<reference evidence="7 8" key="1">
    <citation type="submission" date="2016-09" db="EMBL/GenBank/DDBJ databases">
        <title>Genome sequence of Eubacterium angustum.</title>
        <authorList>
            <person name="Poehlein A."/>
            <person name="Daniel R."/>
        </authorList>
    </citation>
    <scope>NUCLEOTIDE SEQUENCE [LARGE SCALE GENOMIC DNA]</scope>
    <source>
        <strain evidence="7 8">DSM 1989</strain>
    </source>
</reference>
<comment type="cofactor">
    <cofactor evidence="5">
        <name>Mg(2+)</name>
        <dbReference type="ChEBI" id="CHEBI:18420"/>
    </cofactor>
</comment>
<proteinExistence type="inferred from homology"/>
<keyword evidence="5" id="KW-0547">Nucleotide-binding</keyword>
<gene>
    <name evidence="5 7" type="primary">mobA</name>
    <name evidence="4" type="synonym">fdhD</name>
    <name evidence="7" type="ORF">EUAN_22860</name>
</gene>
<keyword evidence="5" id="KW-0460">Magnesium</keyword>
<accession>A0A1S1V3W2</accession>
<keyword evidence="2 5" id="KW-0342">GTP-binding</keyword>
<dbReference type="GO" id="GO:0046872">
    <property type="term" value="F:metal ion binding"/>
    <property type="evidence" value="ECO:0007669"/>
    <property type="project" value="UniProtKB-KW"/>
</dbReference>
<dbReference type="EMBL" id="MKIE01000015">
    <property type="protein sequence ID" value="OHW61343.1"/>
    <property type="molecule type" value="Genomic_DNA"/>
</dbReference>
<dbReference type="STRING" id="39480.EUAN_22860"/>
<evidence type="ECO:0000256" key="4">
    <source>
        <dbReference type="HAMAP-Rule" id="MF_00187"/>
    </source>
</evidence>
<dbReference type="RefSeq" id="WP_084655915.1">
    <property type="nucleotide sequence ID" value="NZ_MKIE01000015.1"/>
</dbReference>
<organism evidence="7 8">
    <name type="scientific">Andreesenia angusta</name>
    <dbReference type="NCBI Taxonomy" id="39480"/>
    <lineage>
        <taxon>Bacteria</taxon>
        <taxon>Bacillati</taxon>
        <taxon>Bacillota</taxon>
        <taxon>Tissierellia</taxon>
        <taxon>Tissierellales</taxon>
        <taxon>Gottschalkiaceae</taxon>
        <taxon>Andreesenia</taxon>
    </lineage>
</organism>
<dbReference type="Gene3D" id="3.40.140.10">
    <property type="entry name" value="Cytidine Deaminase, domain 2"/>
    <property type="match status" value="1"/>
</dbReference>
<sequence length="461" mass="52090">MGENKFGTAVILAGGKSSRMGFNKEFLEIDGESLVKKNIEKLKTIFNEIIVVTNNPEYYESLNIITVQDIYFQKGPLSGIHASLKRSSSEYIYLLACDMPEIDIPFIKWMMDIVKREAPEISVVRRDGRIEPFNGFYSVALADRVEELLKHDKLAIRALMSEAKVEFIDLHEVQSGRDIFLNLNTQEDLHGYLEQRRDTVMKVVSKRDVLKIRYDDSAVEEDSIITEYPFTVFLNGKEFLTLLCTKQSLDYLLVGFLISEGLIDGKQDIEKLEIDEEKGTGYVETVKKSNLMEKLYGKRTLTSGCGKGTVFYSVVDSFKSKKVDQDFKLDVDSMKDLMRKFNRYSETFLETGGVHSCALSDGEDIAVFADDIGRHNALDKIIGEAVMKDIEFDDKVVVTTGRISSEIMIKIAKRGIPAIVSKSAPTQLAIEIAEDLGITVVGFARGQKMNIYTNIDRYIQL</sequence>
<dbReference type="Pfam" id="PF12804">
    <property type="entry name" value="NTP_transf_3"/>
    <property type="match status" value="1"/>
</dbReference>
<dbReference type="GO" id="GO:0005737">
    <property type="term" value="C:cytoplasm"/>
    <property type="evidence" value="ECO:0007669"/>
    <property type="project" value="UniProtKB-SubCell"/>
</dbReference>
<comment type="catalytic activity">
    <reaction evidence="5">
        <text>Mo-molybdopterin + GTP + H(+) = Mo-molybdopterin guanine dinucleotide + diphosphate</text>
        <dbReference type="Rhea" id="RHEA:34243"/>
        <dbReference type="ChEBI" id="CHEBI:15378"/>
        <dbReference type="ChEBI" id="CHEBI:33019"/>
        <dbReference type="ChEBI" id="CHEBI:37565"/>
        <dbReference type="ChEBI" id="CHEBI:71302"/>
        <dbReference type="ChEBI" id="CHEBI:71310"/>
        <dbReference type="EC" id="2.7.7.77"/>
    </reaction>
</comment>
<keyword evidence="8" id="KW-1185">Reference proteome</keyword>
<dbReference type="InterPro" id="IPR013482">
    <property type="entry name" value="Molybde_CF_guanTrfase"/>
</dbReference>
<comment type="domain">
    <text evidence="5">The N-terminal domain determines nucleotide recognition and specific binding, while the C-terminal domain determines the specific binding to the target protein.</text>
</comment>
<dbReference type="Pfam" id="PF02634">
    <property type="entry name" value="FdhD-NarQ"/>
    <property type="match status" value="1"/>
</dbReference>
<evidence type="ECO:0000256" key="5">
    <source>
        <dbReference type="HAMAP-Rule" id="MF_00316"/>
    </source>
</evidence>
<dbReference type="SUPFAM" id="SSF53927">
    <property type="entry name" value="Cytidine deaminase-like"/>
    <property type="match status" value="1"/>
</dbReference>
<dbReference type="GO" id="GO:0005525">
    <property type="term" value="F:GTP binding"/>
    <property type="evidence" value="ECO:0007669"/>
    <property type="project" value="UniProtKB-UniRule"/>
</dbReference>
<dbReference type="SUPFAM" id="SSF53448">
    <property type="entry name" value="Nucleotide-diphospho-sugar transferases"/>
    <property type="match status" value="1"/>
</dbReference>
<comment type="function">
    <text evidence="4">Required for formate dehydrogenase (FDH) activity. Acts as a sulfur carrier protein that transfers sulfur from IscS to the molybdenum cofactor prior to its insertion into FDH.</text>
</comment>
<comment type="similarity">
    <text evidence="5">Belongs to the MobA family.</text>
</comment>
<dbReference type="InterPro" id="IPR003786">
    <property type="entry name" value="FdhD"/>
</dbReference>
<feature type="binding site" evidence="5">
    <location>
        <position position="24"/>
    </location>
    <ligand>
        <name>GTP</name>
        <dbReference type="ChEBI" id="CHEBI:37565"/>
    </ligand>
</feature>
<feature type="binding site" evidence="5">
    <location>
        <position position="98"/>
    </location>
    <ligand>
        <name>GTP</name>
        <dbReference type="ChEBI" id="CHEBI:37565"/>
    </ligand>
</feature>
<dbReference type="NCBIfam" id="TIGR00129">
    <property type="entry name" value="fdhD_narQ"/>
    <property type="match status" value="1"/>
</dbReference>
<protein>
    <recommendedName>
        <fullName evidence="4 5">Multifunctional fusion protein</fullName>
    </recommendedName>
    <domain>
        <recommendedName>
            <fullName evidence="5">Probable molybdenum cofactor guanylyltransferase</fullName>
            <shortName evidence="5">MoCo guanylyltransferase</shortName>
            <ecNumber evidence="5">2.7.7.77</ecNumber>
        </recommendedName>
        <alternativeName>
            <fullName evidence="5">GTP:molybdopterin guanylyltransferase</fullName>
        </alternativeName>
        <alternativeName>
            <fullName evidence="5">Molybdopterin-guanine dinucleotide synthase</fullName>
            <shortName evidence="5">MGD synthase</shortName>
        </alternativeName>
        <alternativeName>
            <fullName evidence="5">Molybdopterin guanylyltransferase</fullName>
        </alternativeName>
        <alternativeName>
            <fullName evidence="5">Mo-MPT guanylyltransferase</fullName>
        </alternativeName>
    </domain>
    <domain>
        <recommendedName>
            <fullName evidence="4">Sulfur carrier protein FdhD</fullName>
        </recommendedName>
    </domain>
</protein>
<dbReference type="Gene3D" id="3.10.20.10">
    <property type="match status" value="1"/>
</dbReference>
<dbReference type="GO" id="GO:0006777">
    <property type="term" value="P:Mo-molybdopterin cofactor biosynthetic process"/>
    <property type="evidence" value="ECO:0007669"/>
    <property type="project" value="UniProtKB-UniRule"/>
</dbReference>
<keyword evidence="5" id="KW-0479">Metal-binding</keyword>
<dbReference type="AlphaFoldDB" id="A0A1S1V3W2"/>
<dbReference type="InterPro" id="IPR025877">
    <property type="entry name" value="MobA-like_NTP_Trfase"/>
</dbReference>
<dbReference type="InterPro" id="IPR016193">
    <property type="entry name" value="Cytidine_deaminase-like"/>
</dbReference>
<dbReference type="InterPro" id="IPR029044">
    <property type="entry name" value="Nucleotide-diphossugar_trans"/>
</dbReference>
<comment type="caution">
    <text evidence="5">Lacks conserved residue(s) required for the propagation of feature annotation.</text>
</comment>
<evidence type="ECO:0000313" key="8">
    <source>
        <dbReference type="Proteomes" id="UP000180254"/>
    </source>
</evidence>
<evidence type="ECO:0000256" key="1">
    <source>
        <dbReference type="ARBA" id="ARBA00022490"/>
    </source>
</evidence>
<dbReference type="Gene3D" id="3.90.550.10">
    <property type="entry name" value="Spore Coat Polysaccharide Biosynthesis Protein SpsA, Chain A"/>
    <property type="match status" value="1"/>
</dbReference>
<keyword evidence="1 5" id="KW-0963">Cytoplasm</keyword>
<feature type="binding site" evidence="4">
    <location>
        <begin position="443"/>
        <end position="448"/>
    </location>
    <ligand>
        <name>Mo-bis(molybdopterin guanine dinucleotide)</name>
        <dbReference type="ChEBI" id="CHEBI:60539"/>
    </ligand>
</feature>
<feature type="domain" description="MobA-like NTP transferase" evidence="6">
    <location>
        <begin position="9"/>
        <end position="161"/>
    </location>
</feature>
<keyword evidence="3 5" id="KW-0501">Molybdenum cofactor biosynthesis</keyword>
<name>A0A1S1V3W2_9FIRM</name>
<dbReference type="Proteomes" id="UP000180254">
    <property type="component" value="Unassembled WGS sequence"/>
</dbReference>
<comment type="subcellular location">
    <subcellularLocation>
        <location evidence="5">Cytoplasm</location>
    </subcellularLocation>
</comment>
<dbReference type="PANTHER" id="PTHR30592:SF1">
    <property type="entry name" value="SULFUR CARRIER PROTEIN FDHD"/>
    <property type="match status" value="1"/>
</dbReference>
<feature type="binding site" evidence="5">
    <location>
        <position position="69"/>
    </location>
    <ligand>
        <name>GTP</name>
        <dbReference type="ChEBI" id="CHEBI:37565"/>
    </ligand>
</feature>
<feature type="binding site" evidence="5">
    <location>
        <position position="98"/>
    </location>
    <ligand>
        <name>Mg(2+)</name>
        <dbReference type="ChEBI" id="CHEBI:18420"/>
    </ligand>
</feature>
<dbReference type="HAMAP" id="MF_00187">
    <property type="entry name" value="FdhD"/>
    <property type="match status" value="1"/>
</dbReference>
<keyword evidence="5 7" id="KW-0808">Transferase</keyword>
<dbReference type="GO" id="GO:0097163">
    <property type="term" value="F:sulfur carrier activity"/>
    <property type="evidence" value="ECO:0007669"/>
    <property type="project" value="UniProtKB-UniRule"/>
</dbReference>
<dbReference type="GO" id="GO:0061603">
    <property type="term" value="F:molybdenum cofactor guanylyltransferase activity"/>
    <property type="evidence" value="ECO:0007669"/>
    <property type="project" value="UniProtKB-EC"/>
</dbReference>
<evidence type="ECO:0000256" key="2">
    <source>
        <dbReference type="ARBA" id="ARBA00023134"/>
    </source>
</evidence>
<evidence type="ECO:0000313" key="7">
    <source>
        <dbReference type="EMBL" id="OHW61343.1"/>
    </source>
</evidence>
<dbReference type="OrthoDB" id="9782042at2"/>
<keyword evidence="7" id="KW-0548">Nucleotidyltransferase</keyword>
<feature type="active site" description="Cysteine persulfide intermediate" evidence="4">
    <location>
        <position position="305"/>
    </location>
</feature>
<comment type="function">
    <text evidence="5">Transfers a GMP moiety from GTP to Mo-molybdopterin (Mo-MPT) cofactor (Moco or molybdenum cofactor) to form Mo-molybdopterin guanine dinucleotide (Mo-MGD) cofactor.</text>
</comment>
<dbReference type="GO" id="GO:0016783">
    <property type="term" value="F:sulfurtransferase activity"/>
    <property type="evidence" value="ECO:0007669"/>
    <property type="project" value="InterPro"/>
</dbReference>
<comment type="similarity">
    <text evidence="4">Belongs to the FdhD family.</text>
</comment>
<dbReference type="EC" id="2.7.7.77" evidence="5"/>